<feature type="DNA-binding region" description="H-T-H motif" evidence="4">
    <location>
        <begin position="50"/>
        <end position="69"/>
    </location>
</feature>
<name>A0ABP8JLA0_9ACTN</name>
<feature type="domain" description="HTH tetR-type" evidence="6">
    <location>
        <begin position="27"/>
        <end position="87"/>
    </location>
</feature>
<dbReference type="InterPro" id="IPR041490">
    <property type="entry name" value="KstR2_TetR_C"/>
</dbReference>
<dbReference type="InterPro" id="IPR001647">
    <property type="entry name" value="HTH_TetR"/>
</dbReference>
<gene>
    <name evidence="7" type="ORF">GCM10023147_21810</name>
</gene>
<accession>A0ABP8JLA0</accession>
<dbReference type="Proteomes" id="UP001500635">
    <property type="component" value="Unassembled WGS sequence"/>
</dbReference>
<dbReference type="PANTHER" id="PTHR30055:SF234">
    <property type="entry name" value="HTH-TYPE TRANSCRIPTIONAL REGULATOR BETI"/>
    <property type="match status" value="1"/>
</dbReference>
<dbReference type="Gene3D" id="1.10.10.60">
    <property type="entry name" value="Homeodomain-like"/>
    <property type="match status" value="1"/>
</dbReference>
<evidence type="ECO:0000256" key="4">
    <source>
        <dbReference type="PROSITE-ProRule" id="PRU00335"/>
    </source>
</evidence>
<keyword evidence="8" id="KW-1185">Reference proteome</keyword>
<dbReference type="Gene3D" id="1.10.357.10">
    <property type="entry name" value="Tetracycline Repressor, domain 2"/>
    <property type="match status" value="1"/>
</dbReference>
<dbReference type="PROSITE" id="PS01081">
    <property type="entry name" value="HTH_TETR_1"/>
    <property type="match status" value="1"/>
</dbReference>
<keyword evidence="3" id="KW-0804">Transcription</keyword>
<dbReference type="SUPFAM" id="SSF48498">
    <property type="entry name" value="Tetracyclin repressor-like, C-terminal domain"/>
    <property type="match status" value="1"/>
</dbReference>
<dbReference type="RefSeq" id="WP_344995072.1">
    <property type="nucleotide sequence ID" value="NZ_BAABFR010000028.1"/>
</dbReference>
<sequence>MTDTNNRSDSDELDVESREGRSRLRRERIESQAFDAAARLFAERGFAGTSLQDIAKEIGVTRTALYYYVPSKDQLLVRIVQDITAVGHEVIAAQLHADLPADQRLRNVMTGMVRLVATNSSRFRLLLQSEALMPDEIAREHRAQRRAMFRDVVEIIIAGQKSGVIRPTDPRAAAFALFGMWNWTAFWVRDGDNLDDIAEQFADLVIGGLVTRPDGAAERSRLDVLTAAQEELSTLAEMLRGS</sequence>
<feature type="region of interest" description="Disordered" evidence="5">
    <location>
        <begin position="1"/>
        <end position="22"/>
    </location>
</feature>
<dbReference type="Pfam" id="PF00440">
    <property type="entry name" value="TetR_N"/>
    <property type="match status" value="1"/>
</dbReference>
<dbReference type="InterPro" id="IPR009057">
    <property type="entry name" value="Homeodomain-like_sf"/>
</dbReference>
<comment type="caution">
    <text evidence="7">The sequence shown here is derived from an EMBL/GenBank/DDBJ whole genome shotgun (WGS) entry which is preliminary data.</text>
</comment>
<evidence type="ECO:0000259" key="6">
    <source>
        <dbReference type="PROSITE" id="PS50977"/>
    </source>
</evidence>
<evidence type="ECO:0000256" key="1">
    <source>
        <dbReference type="ARBA" id="ARBA00023015"/>
    </source>
</evidence>
<evidence type="ECO:0000256" key="2">
    <source>
        <dbReference type="ARBA" id="ARBA00023125"/>
    </source>
</evidence>
<evidence type="ECO:0000256" key="3">
    <source>
        <dbReference type="ARBA" id="ARBA00023163"/>
    </source>
</evidence>
<dbReference type="PRINTS" id="PR00455">
    <property type="entry name" value="HTHTETR"/>
</dbReference>
<reference evidence="8" key="1">
    <citation type="journal article" date="2019" name="Int. J. Syst. Evol. Microbiol.">
        <title>The Global Catalogue of Microorganisms (GCM) 10K type strain sequencing project: providing services to taxonomists for standard genome sequencing and annotation.</title>
        <authorList>
            <consortium name="The Broad Institute Genomics Platform"/>
            <consortium name="The Broad Institute Genome Sequencing Center for Infectious Disease"/>
            <person name="Wu L."/>
            <person name="Ma J."/>
        </authorList>
    </citation>
    <scope>NUCLEOTIDE SEQUENCE [LARGE SCALE GENOMIC DNA]</scope>
    <source>
        <strain evidence="8">JCM 17688</strain>
    </source>
</reference>
<dbReference type="InterPro" id="IPR050109">
    <property type="entry name" value="HTH-type_TetR-like_transc_reg"/>
</dbReference>
<dbReference type="Pfam" id="PF17932">
    <property type="entry name" value="TetR_C_24"/>
    <property type="match status" value="1"/>
</dbReference>
<dbReference type="InterPro" id="IPR023772">
    <property type="entry name" value="DNA-bd_HTH_TetR-type_CS"/>
</dbReference>
<evidence type="ECO:0000256" key="5">
    <source>
        <dbReference type="SAM" id="MobiDB-lite"/>
    </source>
</evidence>
<keyword evidence="1" id="KW-0805">Transcription regulation</keyword>
<evidence type="ECO:0000313" key="7">
    <source>
        <dbReference type="EMBL" id="GAA4392194.1"/>
    </source>
</evidence>
<dbReference type="EMBL" id="BAABFR010000028">
    <property type="protein sequence ID" value="GAA4392194.1"/>
    <property type="molecule type" value="Genomic_DNA"/>
</dbReference>
<organism evidence="7 8">
    <name type="scientific">Tsukamurella soli</name>
    <dbReference type="NCBI Taxonomy" id="644556"/>
    <lineage>
        <taxon>Bacteria</taxon>
        <taxon>Bacillati</taxon>
        <taxon>Actinomycetota</taxon>
        <taxon>Actinomycetes</taxon>
        <taxon>Mycobacteriales</taxon>
        <taxon>Tsukamurellaceae</taxon>
        <taxon>Tsukamurella</taxon>
    </lineage>
</organism>
<evidence type="ECO:0000313" key="8">
    <source>
        <dbReference type="Proteomes" id="UP001500635"/>
    </source>
</evidence>
<keyword evidence="2 4" id="KW-0238">DNA-binding</keyword>
<proteinExistence type="predicted"/>
<dbReference type="SUPFAM" id="SSF46689">
    <property type="entry name" value="Homeodomain-like"/>
    <property type="match status" value="1"/>
</dbReference>
<dbReference type="InterPro" id="IPR036271">
    <property type="entry name" value="Tet_transcr_reg_TetR-rel_C_sf"/>
</dbReference>
<dbReference type="PANTHER" id="PTHR30055">
    <property type="entry name" value="HTH-TYPE TRANSCRIPTIONAL REGULATOR RUTR"/>
    <property type="match status" value="1"/>
</dbReference>
<dbReference type="PROSITE" id="PS50977">
    <property type="entry name" value="HTH_TETR_2"/>
    <property type="match status" value="1"/>
</dbReference>
<protein>
    <submittedName>
        <fullName evidence="7">TetR/AcrR family transcriptional regulator</fullName>
    </submittedName>
</protein>